<keyword evidence="1" id="KW-0460">Magnesium</keyword>
<organism evidence="3 4">
    <name type="scientific">Chlorogloeopsis fritschii PCC 6912</name>
    <dbReference type="NCBI Taxonomy" id="211165"/>
    <lineage>
        <taxon>Bacteria</taxon>
        <taxon>Bacillati</taxon>
        <taxon>Cyanobacteriota</taxon>
        <taxon>Cyanophyceae</taxon>
        <taxon>Nostocales</taxon>
        <taxon>Chlorogloeopsidaceae</taxon>
        <taxon>Chlorogloeopsis</taxon>
    </lineage>
</organism>
<evidence type="ECO:0000313" key="4">
    <source>
        <dbReference type="Proteomes" id="UP000268857"/>
    </source>
</evidence>
<sequence length="141" mass="15485">MFFVLDCSVGISWCLQDEDNTYANAVYNILSGENQAIVPAFFGLEISNVLWVAERKKRNTREQSDAAIAMPQALPINVDAIAVTETITATLNLARQYNLAVYDAAYLELAIRAGILLATIDDRLAHAAQNLGILLEDPDLE</sequence>
<dbReference type="InterPro" id="IPR044153">
    <property type="entry name" value="PIN_Pae0151-like"/>
</dbReference>
<accession>A0A3S1AKN0</accession>
<dbReference type="RefSeq" id="WP_016873152.1">
    <property type="nucleotide sequence ID" value="NZ_AJLN01000037.1"/>
</dbReference>
<dbReference type="Proteomes" id="UP000268857">
    <property type="component" value="Unassembled WGS sequence"/>
</dbReference>
<dbReference type="OrthoDB" id="9798446at2"/>
<evidence type="ECO:0000256" key="1">
    <source>
        <dbReference type="ARBA" id="ARBA00022842"/>
    </source>
</evidence>
<dbReference type="Gene3D" id="3.40.50.1010">
    <property type="entry name" value="5'-nuclease"/>
    <property type="match status" value="1"/>
</dbReference>
<proteinExistence type="predicted"/>
<dbReference type="CDD" id="cd09873">
    <property type="entry name" value="PIN_Pae0151-like"/>
    <property type="match status" value="1"/>
</dbReference>
<dbReference type="InterPro" id="IPR029060">
    <property type="entry name" value="PIN-like_dom_sf"/>
</dbReference>
<dbReference type="InterPro" id="IPR002716">
    <property type="entry name" value="PIN_dom"/>
</dbReference>
<dbReference type="PANTHER" id="PTHR35901">
    <property type="entry name" value="RIBONUCLEASE VAPC3"/>
    <property type="match status" value="1"/>
</dbReference>
<comment type="caution">
    <text evidence="3">The sequence shown here is derived from an EMBL/GenBank/DDBJ whole genome shotgun (WGS) entry which is preliminary data.</text>
</comment>
<dbReference type="Pfam" id="PF01850">
    <property type="entry name" value="PIN"/>
    <property type="match status" value="1"/>
</dbReference>
<name>A0A3S1AKN0_CHLFR</name>
<dbReference type="STRING" id="211165.GCA_000317285_00573"/>
<gene>
    <name evidence="3" type="primary">vapC</name>
    <name evidence="3" type="ORF">PCC6912_24150</name>
</gene>
<keyword evidence="4" id="KW-1185">Reference proteome</keyword>
<reference evidence="3 4" key="1">
    <citation type="journal article" date="2019" name="Genome Biol. Evol.">
        <title>Day and night: Metabolic profiles and evolutionary relationships of six axenic non-marine cyanobacteria.</title>
        <authorList>
            <person name="Will S.E."/>
            <person name="Henke P."/>
            <person name="Boedeker C."/>
            <person name="Huang S."/>
            <person name="Brinkmann H."/>
            <person name="Rohde M."/>
            <person name="Jarek M."/>
            <person name="Friedl T."/>
            <person name="Seufert S."/>
            <person name="Schumacher M."/>
            <person name="Overmann J."/>
            <person name="Neumann-Schaal M."/>
            <person name="Petersen J."/>
        </authorList>
    </citation>
    <scope>NUCLEOTIDE SEQUENCE [LARGE SCALE GENOMIC DNA]</scope>
    <source>
        <strain evidence="3 4">PCC 6912</strain>
    </source>
</reference>
<feature type="domain" description="PIN" evidence="2">
    <location>
        <begin position="4"/>
        <end position="128"/>
    </location>
</feature>
<dbReference type="PANTHER" id="PTHR35901:SF1">
    <property type="entry name" value="EXONUCLEASE VAPC9"/>
    <property type="match status" value="1"/>
</dbReference>
<dbReference type="AlphaFoldDB" id="A0A3S1AKN0"/>
<dbReference type="InterPro" id="IPR051619">
    <property type="entry name" value="TypeII_TA_RNase_PINc/VapC"/>
</dbReference>
<evidence type="ECO:0000313" key="3">
    <source>
        <dbReference type="EMBL" id="RUR83041.1"/>
    </source>
</evidence>
<evidence type="ECO:0000259" key="2">
    <source>
        <dbReference type="Pfam" id="PF01850"/>
    </source>
</evidence>
<protein>
    <submittedName>
        <fullName evidence="3">Ribonuclease VapC</fullName>
    </submittedName>
</protein>
<dbReference type="EMBL" id="RSCJ01000008">
    <property type="protein sequence ID" value="RUR83041.1"/>
    <property type="molecule type" value="Genomic_DNA"/>
</dbReference>
<dbReference type="SUPFAM" id="SSF88723">
    <property type="entry name" value="PIN domain-like"/>
    <property type="match status" value="1"/>
</dbReference>